<dbReference type="Gene3D" id="3.40.50.1110">
    <property type="entry name" value="SGNH hydrolase"/>
    <property type="match status" value="1"/>
</dbReference>
<organism evidence="2 3">
    <name type="scientific">Autumnicola musiva</name>
    <dbReference type="NCBI Taxonomy" id="3075589"/>
    <lineage>
        <taxon>Bacteria</taxon>
        <taxon>Pseudomonadati</taxon>
        <taxon>Bacteroidota</taxon>
        <taxon>Flavobacteriia</taxon>
        <taxon>Flavobacteriales</taxon>
        <taxon>Flavobacteriaceae</taxon>
        <taxon>Autumnicola</taxon>
    </lineage>
</organism>
<dbReference type="CDD" id="cd01830">
    <property type="entry name" value="XynE_like"/>
    <property type="match status" value="1"/>
</dbReference>
<dbReference type="Pfam" id="PF13472">
    <property type="entry name" value="Lipase_GDSL_2"/>
    <property type="match status" value="1"/>
</dbReference>
<evidence type="ECO:0000259" key="1">
    <source>
        <dbReference type="Pfam" id="PF13472"/>
    </source>
</evidence>
<keyword evidence="2" id="KW-0418">Kinase</keyword>
<dbReference type="SUPFAM" id="SSF52266">
    <property type="entry name" value="SGNH hydrolase"/>
    <property type="match status" value="1"/>
</dbReference>
<evidence type="ECO:0000313" key="2">
    <source>
        <dbReference type="EMBL" id="MDT0676344.1"/>
    </source>
</evidence>
<reference evidence="2 3" key="1">
    <citation type="submission" date="2023-09" db="EMBL/GenBank/DDBJ databases">
        <authorList>
            <person name="Rey-Velasco X."/>
        </authorList>
    </citation>
    <scope>NUCLEOTIDE SEQUENCE [LARGE SCALE GENOMIC DNA]</scope>
    <source>
        <strain evidence="2 3">F117</strain>
    </source>
</reference>
<protein>
    <submittedName>
        <fullName evidence="2">SGNH/GDSL hydrolase family protein</fullName>
    </submittedName>
</protein>
<keyword evidence="2" id="KW-0378">Hydrolase</keyword>
<dbReference type="GO" id="GO:0016301">
    <property type="term" value="F:kinase activity"/>
    <property type="evidence" value="ECO:0007669"/>
    <property type="project" value="UniProtKB-KW"/>
</dbReference>
<sequence>MSYKPITYTVNRLNRTSIFVRMWLVLSGLFLSSLLAMGFSNPEDFHRPSATNLEKWVGTWSTAPQLVEPRNMPPEPGLSNNTLRQIVRVSIGGDSLRIRFSNEFSSTPTTMQEVQIAASKGGDSIDLSTIKNLKFSGKNQVIIQPGEAITSDPVAFDLEEREDLAITIHFGEVPEDLTGHPGSRTTSYIVQGDKTSASNFSEATKTDHWYSINGIDVKAPNSAAAVAIIGNSITDGRGSGTNKQNRWPDILSERLLENEATKNIGVLNQGIGGNAVLKGGLGPTALDRFDRDILNQKGVRWAIVMEGVNDLGATKDSAAAFQVAKNLIAAYNTMIEKAHARNIKIYGGTITPIKESFYYKDFREAARDSVNEWIRTSGKFDAVIDFDKAIRNPEDTLIMLPEAQSGDYLHPNELGYEMMAKAINLSLFE</sequence>
<proteinExistence type="predicted"/>
<keyword evidence="3" id="KW-1185">Reference proteome</keyword>
<dbReference type="InterPro" id="IPR013830">
    <property type="entry name" value="SGNH_hydro"/>
</dbReference>
<keyword evidence="2" id="KW-0808">Transferase</keyword>
<gene>
    <name evidence="2" type="ORF">RM539_07095</name>
</gene>
<dbReference type="EMBL" id="JAVRHK010000004">
    <property type="protein sequence ID" value="MDT0676344.1"/>
    <property type="molecule type" value="Genomic_DNA"/>
</dbReference>
<dbReference type="PANTHER" id="PTHR43784">
    <property type="entry name" value="GDSL-LIKE LIPASE/ACYLHYDROLASE, PUTATIVE (AFU_ORTHOLOGUE AFUA_2G00820)-RELATED"/>
    <property type="match status" value="1"/>
</dbReference>
<dbReference type="PANTHER" id="PTHR43784:SF2">
    <property type="entry name" value="GDSL-LIKE LIPASE_ACYLHYDROLASE, PUTATIVE (AFU_ORTHOLOGUE AFUA_2G00820)-RELATED"/>
    <property type="match status" value="1"/>
</dbReference>
<dbReference type="RefSeq" id="WP_311502692.1">
    <property type="nucleotide sequence ID" value="NZ_JAVRHK010000004.1"/>
</dbReference>
<accession>A0ABU3D4C1</accession>
<name>A0ABU3D4C1_9FLAO</name>
<dbReference type="GO" id="GO:0016787">
    <property type="term" value="F:hydrolase activity"/>
    <property type="evidence" value="ECO:0007669"/>
    <property type="project" value="UniProtKB-KW"/>
</dbReference>
<dbReference type="InterPro" id="IPR053140">
    <property type="entry name" value="GDSL_Rv0518-like"/>
</dbReference>
<dbReference type="Proteomes" id="UP001262582">
    <property type="component" value="Unassembled WGS sequence"/>
</dbReference>
<evidence type="ECO:0000313" key="3">
    <source>
        <dbReference type="Proteomes" id="UP001262582"/>
    </source>
</evidence>
<comment type="caution">
    <text evidence="2">The sequence shown here is derived from an EMBL/GenBank/DDBJ whole genome shotgun (WGS) entry which is preliminary data.</text>
</comment>
<feature type="domain" description="SGNH hydrolase-type esterase" evidence="1">
    <location>
        <begin position="229"/>
        <end position="417"/>
    </location>
</feature>
<dbReference type="InterPro" id="IPR036514">
    <property type="entry name" value="SGNH_hydro_sf"/>
</dbReference>